<evidence type="ECO:0000313" key="2">
    <source>
        <dbReference type="EnsemblPlants" id="KQL00591"/>
    </source>
</evidence>
<evidence type="ECO:0000313" key="3">
    <source>
        <dbReference type="Proteomes" id="UP000004995"/>
    </source>
</evidence>
<dbReference type="Gramene" id="KQL00591">
    <property type="protein sequence ID" value="KQL00591"/>
    <property type="gene ID" value="SETIT_015972mg"/>
</dbReference>
<name>K3YP06_SETIT</name>
<proteinExistence type="predicted"/>
<dbReference type="EnsemblPlants" id="KQL00591">
    <property type="protein sequence ID" value="KQL00591"/>
    <property type="gene ID" value="SETIT_015972mg"/>
</dbReference>
<feature type="region of interest" description="Disordered" evidence="1">
    <location>
        <begin position="1"/>
        <end position="71"/>
    </location>
</feature>
<dbReference type="AlphaFoldDB" id="K3YP06"/>
<sequence length="91" mass="9703">MPLNAQRRTCGARRRRSRACASTRRQRATAAGVTRPPPPGTAAGSLLTGTGRDRPRISWAQGRRSPGVARRAGIAPTRALAEMGEFANPLI</sequence>
<feature type="compositionally biased region" description="Low complexity" evidence="1">
    <location>
        <begin position="41"/>
        <end position="50"/>
    </location>
</feature>
<evidence type="ECO:0000256" key="1">
    <source>
        <dbReference type="SAM" id="MobiDB-lite"/>
    </source>
</evidence>
<feature type="compositionally biased region" description="Low complexity" evidence="1">
    <location>
        <begin position="19"/>
        <end position="32"/>
    </location>
</feature>
<dbReference type="HOGENOM" id="CLU_2431177_0_0_1"/>
<protein>
    <submittedName>
        <fullName evidence="2">Uncharacterized protein</fullName>
    </submittedName>
</protein>
<dbReference type="EMBL" id="AGNK02003534">
    <property type="status" value="NOT_ANNOTATED_CDS"/>
    <property type="molecule type" value="Genomic_DNA"/>
</dbReference>
<accession>K3YP06</accession>
<reference evidence="2" key="2">
    <citation type="submission" date="2018-08" db="UniProtKB">
        <authorList>
            <consortium name="EnsemblPlants"/>
        </authorList>
    </citation>
    <scope>IDENTIFICATION</scope>
    <source>
        <strain evidence="2">Yugu1</strain>
    </source>
</reference>
<dbReference type="Proteomes" id="UP000004995">
    <property type="component" value="Unassembled WGS sequence"/>
</dbReference>
<reference evidence="3" key="1">
    <citation type="journal article" date="2012" name="Nat. Biotechnol.">
        <title>Reference genome sequence of the model plant Setaria.</title>
        <authorList>
            <person name="Bennetzen J.L."/>
            <person name="Schmutz J."/>
            <person name="Wang H."/>
            <person name="Percifield R."/>
            <person name="Hawkins J."/>
            <person name="Pontaroli A.C."/>
            <person name="Estep M."/>
            <person name="Feng L."/>
            <person name="Vaughn J.N."/>
            <person name="Grimwood J."/>
            <person name="Jenkins J."/>
            <person name="Barry K."/>
            <person name="Lindquist E."/>
            <person name="Hellsten U."/>
            <person name="Deshpande S."/>
            <person name="Wang X."/>
            <person name="Wu X."/>
            <person name="Mitros T."/>
            <person name="Triplett J."/>
            <person name="Yang X."/>
            <person name="Ye C.Y."/>
            <person name="Mauro-Herrera M."/>
            <person name="Wang L."/>
            <person name="Li P."/>
            <person name="Sharma M."/>
            <person name="Sharma R."/>
            <person name="Ronald P.C."/>
            <person name="Panaud O."/>
            <person name="Kellogg E.A."/>
            <person name="Brutnell T.P."/>
            <person name="Doust A.N."/>
            <person name="Tuskan G.A."/>
            <person name="Rokhsar D."/>
            <person name="Devos K.M."/>
        </authorList>
    </citation>
    <scope>NUCLEOTIDE SEQUENCE [LARGE SCALE GENOMIC DNA]</scope>
    <source>
        <strain evidence="3">cv. Yugu1</strain>
    </source>
</reference>
<keyword evidence="3" id="KW-1185">Reference proteome</keyword>
<organism evidence="2 3">
    <name type="scientific">Setaria italica</name>
    <name type="common">Foxtail millet</name>
    <name type="synonym">Panicum italicum</name>
    <dbReference type="NCBI Taxonomy" id="4555"/>
    <lineage>
        <taxon>Eukaryota</taxon>
        <taxon>Viridiplantae</taxon>
        <taxon>Streptophyta</taxon>
        <taxon>Embryophyta</taxon>
        <taxon>Tracheophyta</taxon>
        <taxon>Spermatophyta</taxon>
        <taxon>Magnoliopsida</taxon>
        <taxon>Liliopsida</taxon>
        <taxon>Poales</taxon>
        <taxon>Poaceae</taxon>
        <taxon>PACMAD clade</taxon>
        <taxon>Panicoideae</taxon>
        <taxon>Panicodae</taxon>
        <taxon>Paniceae</taxon>
        <taxon>Cenchrinae</taxon>
        <taxon>Setaria</taxon>
    </lineage>
</organism>